<reference evidence="1" key="1">
    <citation type="submission" date="2018-05" db="EMBL/GenBank/DDBJ databases">
        <authorList>
            <person name="Lanie J.A."/>
            <person name="Ng W.-L."/>
            <person name="Kazmierczak K.M."/>
            <person name="Andrzejewski T.M."/>
            <person name="Davidsen T.M."/>
            <person name="Wayne K.J."/>
            <person name="Tettelin H."/>
            <person name="Glass J.I."/>
            <person name="Rusch D."/>
            <person name="Podicherti R."/>
            <person name="Tsui H.-C.T."/>
            <person name="Winkler M.E."/>
        </authorList>
    </citation>
    <scope>NUCLEOTIDE SEQUENCE</scope>
</reference>
<dbReference type="AlphaFoldDB" id="A0A382QDB1"/>
<gene>
    <name evidence="1" type="ORF">METZ01_LOCUS336398</name>
</gene>
<proteinExistence type="predicted"/>
<organism evidence="1">
    <name type="scientific">marine metagenome</name>
    <dbReference type="NCBI Taxonomy" id="408172"/>
    <lineage>
        <taxon>unclassified sequences</taxon>
        <taxon>metagenomes</taxon>
        <taxon>ecological metagenomes</taxon>
    </lineage>
</organism>
<feature type="non-terminal residue" evidence="1">
    <location>
        <position position="1"/>
    </location>
</feature>
<evidence type="ECO:0000313" key="1">
    <source>
        <dbReference type="EMBL" id="SVC83544.1"/>
    </source>
</evidence>
<dbReference type="EMBL" id="UINC01113740">
    <property type="protein sequence ID" value="SVC83544.1"/>
    <property type="molecule type" value="Genomic_DNA"/>
</dbReference>
<name>A0A382QDB1_9ZZZZ</name>
<accession>A0A382QDB1</accession>
<protein>
    <submittedName>
        <fullName evidence="1">Uncharacterized protein</fullName>
    </submittedName>
</protein>
<sequence>CIKNFLPCLLILVMKYIKMRVFKEICREKTKLVFL</sequence>